<gene>
    <name evidence="2" type="ORF">SKP52_16785</name>
</gene>
<dbReference type="EMBL" id="CP009122">
    <property type="protein sequence ID" value="AJA10230.1"/>
    <property type="molecule type" value="Genomic_DNA"/>
</dbReference>
<feature type="signal peptide" evidence="1">
    <location>
        <begin position="1"/>
        <end position="20"/>
    </location>
</feature>
<dbReference type="AlphaFoldDB" id="A0A0A7PJR5"/>
<reference evidence="2 3" key="1">
    <citation type="journal article" date="2015" name="Int. J. Syst. Evol. Microbiol.">
        <title>Description of Sphingopyxis fribergensis sp. nov. - a soil bacterium with the ability to degrade styrene and phenylacetic acid.</title>
        <authorList>
            <person name="Oelschlagel M."/>
            <person name="Ruckert C."/>
            <person name="Kalinowski J."/>
            <person name="Schmidt G."/>
            <person name="Schlomann M."/>
            <person name="Tischler D."/>
        </authorList>
    </citation>
    <scope>NUCLEOTIDE SEQUENCE [LARGE SCALE GENOMIC DNA]</scope>
    <source>
        <strain evidence="2 3">Kp5.2</strain>
    </source>
</reference>
<dbReference type="RefSeq" id="WP_039576541.1">
    <property type="nucleotide sequence ID" value="NZ_CP009122.1"/>
</dbReference>
<keyword evidence="1" id="KW-0732">Signal</keyword>
<dbReference type="HOGENOM" id="CLU_159369_0_0_5"/>
<sequence>MKKWTTLAILAALPATAAVAAVPYGAMPSGFEAPHIRTSPIAGVVNQQWYNYKTDILEAEKELTSDLRRSTDREDRWDAWDEWETEVVDADKDYVKEMRKKGYRTGRVTVGG</sequence>
<evidence type="ECO:0000313" key="3">
    <source>
        <dbReference type="Proteomes" id="UP000030907"/>
    </source>
</evidence>
<name>A0A0A7PJR5_9SPHN</name>
<dbReference type="KEGG" id="sphk:SKP52_16785"/>
<dbReference type="STRING" id="1515612.SKP52_16785"/>
<accession>A0A0A7PJR5</accession>
<dbReference type="OrthoDB" id="7392123at2"/>
<keyword evidence="3" id="KW-1185">Reference proteome</keyword>
<proteinExistence type="predicted"/>
<evidence type="ECO:0000256" key="1">
    <source>
        <dbReference type="SAM" id="SignalP"/>
    </source>
</evidence>
<evidence type="ECO:0000313" key="2">
    <source>
        <dbReference type="EMBL" id="AJA10230.1"/>
    </source>
</evidence>
<protein>
    <submittedName>
        <fullName evidence="2">Putative secreted protein</fullName>
    </submittedName>
</protein>
<organism evidence="2 3">
    <name type="scientific">Sphingopyxis fribergensis</name>
    <dbReference type="NCBI Taxonomy" id="1515612"/>
    <lineage>
        <taxon>Bacteria</taxon>
        <taxon>Pseudomonadati</taxon>
        <taxon>Pseudomonadota</taxon>
        <taxon>Alphaproteobacteria</taxon>
        <taxon>Sphingomonadales</taxon>
        <taxon>Sphingomonadaceae</taxon>
        <taxon>Sphingopyxis</taxon>
    </lineage>
</organism>
<dbReference type="Proteomes" id="UP000030907">
    <property type="component" value="Chromosome"/>
</dbReference>
<feature type="chain" id="PRO_5002032181" evidence="1">
    <location>
        <begin position="21"/>
        <end position="112"/>
    </location>
</feature>